<dbReference type="Proteomes" id="UP000620064">
    <property type="component" value="Unassembled WGS sequence"/>
</dbReference>
<accession>A0ABQ2NJT4</accession>
<dbReference type="RefSeq" id="WP_188617997.1">
    <property type="nucleotide sequence ID" value="NZ_BMLV01000004.1"/>
</dbReference>
<protein>
    <submittedName>
        <fullName evidence="1">Uncharacterized protein</fullName>
    </submittedName>
</protein>
<evidence type="ECO:0000313" key="1">
    <source>
        <dbReference type="EMBL" id="GGP05158.1"/>
    </source>
</evidence>
<organism evidence="1 2">
    <name type="scientific">Cloacibacterium rupense</name>
    <dbReference type="NCBI Taxonomy" id="517423"/>
    <lineage>
        <taxon>Bacteria</taxon>
        <taxon>Pseudomonadati</taxon>
        <taxon>Bacteroidota</taxon>
        <taxon>Flavobacteriia</taxon>
        <taxon>Flavobacteriales</taxon>
        <taxon>Weeksellaceae</taxon>
    </lineage>
</organism>
<gene>
    <name evidence="1" type="ORF">GCM10010992_20240</name>
</gene>
<keyword evidence="2" id="KW-1185">Reference proteome</keyword>
<evidence type="ECO:0000313" key="2">
    <source>
        <dbReference type="Proteomes" id="UP000620064"/>
    </source>
</evidence>
<sequence>MKTKIIGLLSAIVLALSGYLLYDSLNTEMSEAEIQTQFADLKADYQYIKEDLEFAVKDLNFNSKEIISQKQKIEKLVSKNNLTQEELIEAKKIMSTLSKTILKNFKEKVIVLEDEKLKLLNEKDKIVIEVTKLKDQVEDLDHRIINEKKISEKKDQLITYASKLTLSNFKLNSFKVRSSGKEVQTDKASRIDRIKVSFDINENILAPSGAKNLYMVIKKPTGETVTFTNKPSGIFMLGNKKVVYSDKIDFNYEKGKEQSLEFVWDNEEFSRGDYMMEVYEKTPTGIVMIGKVTKTLE</sequence>
<reference evidence="2" key="1">
    <citation type="journal article" date="2019" name="Int. J. Syst. Evol. Microbiol.">
        <title>The Global Catalogue of Microorganisms (GCM) 10K type strain sequencing project: providing services to taxonomists for standard genome sequencing and annotation.</title>
        <authorList>
            <consortium name="The Broad Institute Genomics Platform"/>
            <consortium name="The Broad Institute Genome Sequencing Center for Infectious Disease"/>
            <person name="Wu L."/>
            <person name="Ma J."/>
        </authorList>
    </citation>
    <scope>NUCLEOTIDE SEQUENCE [LARGE SCALE GENOMIC DNA]</scope>
    <source>
        <strain evidence="2">CGMCC 1.7656</strain>
    </source>
</reference>
<proteinExistence type="predicted"/>
<dbReference type="EMBL" id="BMLV01000004">
    <property type="protein sequence ID" value="GGP05158.1"/>
    <property type="molecule type" value="Genomic_DNA"/>
</dbReference>
<name>A0ABQ2NJT4_9FLAO</name>
<comment type="caution">
    <text evidence="1">The sequence shown here is derived from an EMBL/GenBank/DDBJ whole genome shotgun (WGS) entry which is preliminary data.</text>
</comment>